<organism evidence="2 3">
    <name type="scientific">Dissostichus mawsoni</name>
    <name type="common">Antarctic cod</name>
    <dbReference type="NCBI Taxonomy" id="36200"/>
    <lineage>
        <taxon>Eukaryota</taxon>
        <taxon>Metazoa</taxon>
        <taxon>Chordata</taxon>
        <taxon>Craniata</taxon>
        <taxon>Vertebrata</taxon>
        <taxon>Euteleostomi</taxon>
        <taxon>Actinopterygii</taxon>
        <taxon>Neopterygii</taxon>
        <taxon>Teleostei</taxon>
        <taxon>Neoteleostei</taxon>
        <taxon>Acanthomorphata</taxon>
        <taxon>Eupercaria</taxon>
        <taxon>Perciformes</taxon>
        <taxon>Notothenioidei</taxon>
        <taxon>Nototheniidae</taxon>
        <taxon>Dissostichus</taxon>
    </lineage>
</organism>
<sequence length="149" mass="16762">MRSEQDKDCFPLHRWHAGGIRSQSHPKDYWFYQIKKDKHTKASTAMPTVFLLAPVITAMCSTEVRGHRDVSTLRSQVLISQERSAQPCGREMSDLSQRIVGKKEKQSRTVTALPQTTTSCQTAGSSRVLLLLSRSTSPFNGYQPPEKTP</sequence>
<dbReference type="EMBL" id="JAAKFY010000009">
    <property type="protein sequence ID" value="KAF3852651.1"/>
    <property type="molecule type" value="Genomic_DNA"/>
</dbReference>
<evidence type="ECO:0000256" key="1">
    <source>
        <dbReference type="SAM" id="MobiDB-lite"/>
    </source>
</evidence>
<feature type="region of interest" description="Disordered" evidence="1">
    <location>
        <begin position="83"/>
        <end position="105"/>
    </location>
</feature>
<dbReference type="Proteomes" id="UP000518266">
    <property type="component" value="Unassembled WGS sequence"/>
</dbReference>
<name>A0A7J5YUZ6_DISMA</name>
<keyword evidence="3" id="KW-1185">Reference proteome</keyword>
<evidence type="ECO:0000313" key="2">
    <source>
        <dbReference type="EMBL" id="KAF3852651.1"/>
    </source>
</evidence>
<accession>A0A7J5YUZ6</accession>
<gene>
    <name evidence="2" type="ORF">F7725_006006</name>
</gene>
<reference evidence="2 3" key="1">
    <citation type="submission" date="2020-03" db="EMBL/GenBank/DDBJ databases">
        <title>Dissostichus mawsoni Genome sequencing and assembly.</title>
        <authorList>
            <person name="Park H."/>
        </authorList>
    </citation>
    <scope>NUCLEOTIDE SEQUENCE [LARGE SCALE GENOMIC DNA]</scope>
    <source>
        <strain evidence="2">DM0001</strain>
        <tissue evidence="2">Muscle</tissue>
    </source>
</reference>
<dbReference type="AlphaFoldDB" id="A0A7J5YUZ6"/>
<evidence type="ECO:0000313" key="3">
    <source>
        <dbReference type="Proteomes" id="UP000518266"/>
    </source>
</evidence>
<comment type="caution">
    <text evidence="2">The sequence shown here is derived from an EMBL/GenBank/DDBJ whole genome shotgun (WGS) entry which is preliminary data.</text>
</comment>
<proteinExistence type="predicted"/>
<protein>
    <submittedName>
        <fullName evidence="2">Uncharacterized protein</fullName>
    </submittedName>
</protein>